<accession>A0A3P7MCA5</accession>
<dbReference type="EMBL" id="UYRU01062880">
    <property type="protein sequence ID" value="VDN15551.1"/>
    <property type="molecule type" value="Genomic_DNA"/>
</dbReference>
<dbReference type="PANTHER" id="PTHR46015">
    <property type="entry name" value="ZGC:172121"/>
    <property type="match status" value="1"/>
</dbReference>
<dbReference type="SUPFAM" id="SSF82282">
    <property type="entry name" value="Homocysteine S-methyltransferase"/>
    <property type="match status" value="1"/>
</dbReference>
<dbReference type="AlphaFoldDB" id="A0A3P7MCA5"/>
<comment type="pathway">
    <text evidence="5">Amino-acid biosynthesis; L-methionine biosynthesis via de novo pathway.</text>
</comment>
<proteinExistence type="predicted"/>
<sequence>MPLPPKAVQWLNEMRILDGGFGSEAAIRSDYEIDAHKAWSCLLLQNEPALVLDIHKSFLRSGCDVISTNTYQAAPQTLADALNVEVVVAEALMKKAVTLARRAIEEFWKEYEQSLRNEETAPNMFKHGYNKAERLYPLVAGSLGPYAIVLHDGSEYTGAYADHMSLDELTKFHLERAKILVSAGVDLLAWETIPALIEVQAIAEVMRQLPEGTVAWLSVSTRDGQTTAHGEPLHKVAAIVNSCDSIIGIGVNCFIPHELIGQALANVGGLETLRDRIAGSDDGYHPHPEALRLNAKRPKILIAYPNSGEMWLETPPRSSGDKRKKHRNQPQPKGHWVWPNN</sequence>
<evidence type="ECO:0000256" key="1">
    <source>
        <dbReference type="ARBA" id="ARBA00022603"/>
    </source>
</evidence>
<comment type="caution">
    <text evidence="6">Lacks conserved residue(s) required for the propagation of feature annotation.</text>
</comment>
<feature type="domain" description="Hcy-binding" evidence="8">
    <location>
        <begin position="3"/>
        <end position="341"/>
    </location>
</feature>
<evidence type="ECO:0000313" key="9">
    <source>
        <dbReference type="EMBL" id="VDN15551.1"/>
    </source>
</evidence>
<dbReference type="Gene3D" id="3.20.20.330">
    <property type="entry name" value="Homocysteine-binding-like domain"/>
    <property type="match status" value="1"/>
</dbReference>
<evidence type="ECO:0000259" key="8">
    <source>
        <dbReference type="PROSITE" id="PS50970"/>
    </source>
</evidence>
<evidence type="ECO:0000256" key="4">
    <source>
        <dbReference type="ARBA" id="ARBA00022833"/>
    </source>
</evidence>
<dbReference type="InterPro" id="IPR003726">
    <property type="entry name" value="HCY_dom"/>
</dbReference>
<evidence type="ECO:0000256" key="5">
    <source>
        <dbReference type="ARBA" id="ARBA00034478"/>
    </source>
</evidence>
<keyword evidence="10" id="KW-1185">Reference proteome</keyword>
<gene>
    <name evidence="9" type="ORF">DILT_LOCUS11382</name>
</gene>
<reference evidence="9 10" key="1">
    <citation type="submission" date="2018-11" db="EMBL/GenBank/DDBJ databases">
        <authorList>
            <consortium name="Pathogen Informatics"/>
        </authorList>
    </citation>
    <scope>NUCLEOTIDE SEQUENCE [LARGE SCALE GENOMIC DNA]</scope>
</reference>
<dbReference type="Pfam" id="PF02574">
    <property type="entry name" value="S-methyl_trans"/>
    <property type="match status" value="1"/>
</dbReference>
<dbReference type="GO" id="GO:0008898">
    <property type="term" value="F:S-adenosylmethionine-homocysteine S-methyltransferase activity"/>
    <property type="evidence" value="ECO:0007669"/>
    <property type="project" value="TreeGrafter"/>
</dbReference>
<feature type="region of interest" description="Disordered" evidence="7">
    <location>
        <begin position="311"/>
        <end position="341"/>
    </location>
</feature>
<dbReference type="PROSITE" id="PS50970">
    <property type="entry name" value="HCY"/>
    <property type="match status" value="1"/>
</dbReference>
<keyword evidence="4" id="KW-0862">Zinc</keyword>
<organism evidence="9 10">
    <name type="scientific">Dibothriocephalus latus</name>
    <name type="common">Fish tapeworm</name>
    <name type="synonym">Diphyllobothrium latum</name>
    <dbReference type="NCBI Taxonomy" id="60516"/>
    <lineage>
        <taxon>Eukaryota</taxon>
        <taxon>Metazoa</taxon>
        <taxon>Spiralia</taxon>
        <taxon>Lophotrochozoa</taxon>
        <taxon>Platyhelminthes</taxon>
        <taxon>Cestoda</taxon>
        <taxon>Eucestoda</taxon>
        <taxon>Diphyllobothriidea</taxon>
        <taxon>Diphyllobothriidae</taxon>
        <taxon>Dibothriocephalus</taxon>
    </lineage>
</organism>
<dbReference type="InterPro" id="IPR051486">
    <property type="entry name" value="Hcy_S-methyltransferase"/>
</dbReference>
<keyword evidence="3" id="KW-0479">Metal-binding</keyword>
<protein>
    <recommendedName>
        <fullName evidence="8">Hcy-binding domain-containing protein</fullName>
    </recommendedName>
</protein>
<dbReference type="GO" id="GO:0033528">
    <property type="term" value="P:S-methylmethionine cycle"/>
    <property type="evidence" value="ECO:0007669"/>
    <property type="project" value="TreeGrafter"/>
</dbReference>
<dbReference type="PANTHER" id="PTHR46015:SF1">
    <property type="entry name" value="HOMOCYSTEINE S-METHYLTRANSFERASE-LIKE ISOFORM 1"/>
    <property type="match status" value="1"/>
</dbReference>
<evidence type="ECO:0000256" key="3">
    <source>
        <dbReference type="ARBA" id="ARBA00022723"/>
    </source>
</evidence>
<keyword evidence="2" id="KW-0808">Transferase</keyword>
<dbReference type="GO" id="GO:0009086">
    <property type="term" value="P:methionine biosynthetic process"/>
    <property type="evidence" value="ECO:0007669"/>
    <property type="project" value="TreeGrafter"/>
</dbReference>
<dbReference type="Proteomes" id="UP000281553">
    <property type="component" value="Unassembled WGS sequence"/>
</dbReference>
<evidence type="ECO:0000313" key="10">
    <source>
        <dbReference type="Proteomes" id="UP000281553"/>
    </source>
</evidence>
<name>A0A3P7MCA5_DIBLA</name>
<evidence type="ECO:0000256" key="7">
    <source>
        <dbReference type="SAM" id="MobiDB-lite"/>
    </source>
</evidence>
<evidence type="ECO:0000256" key="2">
    <source>
        <dbReference type="ARBA" id="ARBA00022679"/>
    </source>
</evidence>
<dbReference type="GO" id="GO:0032259">
    <property type="term" value="P:methylation"/>
    <property type="evidence" value="ECO:0007669"/>
    <property type="project" value="UniProtKB-KW"/>
</dbReference>
<dbReference type="InterPro" id="IPR036589">
    <property type="entry name" value="HCY_dom_sf"/>
</dbReference>
<feature type="non-terminal residue" evidence="9">
    <location>
        <position position="341"/>
    </location>
</feature>
<keyword evidence="1" id="KW-0489">Methyltransferase</keyword>
<dbReference type="GO" id="GO:0046872">
    <property type="term" value="F:metal ion binding"/>
    <property type="evidence" value="ECO:0007669"/>
    <property type="project" value="UniProtKB-KW"/>
</dbReference>
<evidence type="ECO:0000256" key="6">
    <source>
        <dbReference type="PROSITE-ProRule" id="PRU00333"/>
    </source>
</evidence>
<dbReference type="OrthoDB" id="261426at2759"/>